<dbReference type="Proteomes" id="UP001338125">
    <property type="component" value="Unassembled WGS sequence"/>
</dbReference>
<sequence length="373" mass="41162">MAEENDDFSLSHANTFYVGGKYIQDARGTHMTGQMCVRRYGKRIHGQPAVIFIHGAAQTGTHFEATPDMRPGLAILQAADDWECYVVDQPGVGRSRYHATDLGELTHYTVEELESTFTAPSHESSPKAHLHSQWPGSGKRGDVVFDAFYASQVGHIGNYSKAEALFRDAIKPLLERVGPAFLVTHSQSGPLGWHAADECPDLVRGIIALEPNGPPYTPPNCPPFSTRPEIVGKLVRPYGITSTPLHYDPPLSPETINLPYESSIEGGEAGAKGIGAQRLHRPRQAHPARKLENLLQVPVLIVTAEASYHFEYDHLTVEFLRDAGVPTEHVYLADEGIRGNGHLMAIEKNNKEIQQLMNRWLRKRLGGRGSISQ</sequence>
<dbReference type="EMBL" id="JAVFKD010000012">
    <property type="protein sequence ID" value="KAK5994136.1"/>
    <property type="molecule type" value="Genomic_DNA"/>
</dbReference>
<evidence type="ECO:0000313" key="2">
    <source>
        <dbReference type="EMBL" id="KAK5994136.1"/>
    </source>
</evidence>
<accession>A0ABR0SPN8</accession>
<dbReference type="Gene3D" id="3.40.50.1820">
    <property type="entry name" value="alpha/beta hydrolase"/>
    <property type="match status" value="1"/>
</dbReference>
<evidence type="ECO:0000313" key="3">
    <source>
        <dbReference type="Proteomes" id="UP001338125"/>
    </source>
</evidence>
<comment type="caution">
    <text evidence="2">The sequence shown here is derived from an EMBL/GenBank/DDBJ whole genome shotgun (WGS) entry which is preliminary data.</text>
</comment>
<protein>
    <submittedName>
        <fullName evidence="2">Secreted lipase</fullName>
    </submittedName>
</protein>
<feature type="domain" description="AB hydrolase-1" evidence="1">
    <location>
        <begin position="50"/>
        <end position="347"/>
    </location>
</feature>
<dbReference type="PANTHER" id="PTHR43194:SF4">
    <property type="entry name" value="AB HYDROLASE-1 DOMAIN-CONTAINING PROTEIN"/>
    <property type="match status" value="1"/>
</dbReference>
<dbReference type="CDD" id="cd12809">
    <property type="entry name" value="Esterase_713_like-2"/>
    <property type="match status" value="1"/>
</dbReference>
<proteinExistence type="predicted"/>
<dbReference type="InterPro" id="IPR029058">
    <property type="entry name" value="AB_hydrolase_fold"/>
</dbReference>
<keyword evidence="3" id="KW-1185">Reference proteome</keyword>
<dbReference type="PANTHER" id="PTHR43194">
    <property type="entry name" value="HYDROLASE ALPHA/BETA FOLD FAMILY"/>
    <property type="match status" value="1"/>
</dbReference>
<evidence type="ECO:0000259" key="1">
    <source>
        <dbReference type="Pfam" id="PF12697"/>
    </source>
</evidence>
<dbReference type="InterPro" id="IPR000073">
    <property type="entry name" value="AB_hydrolase_1"/>
</dbReference>
<dbReference type="Pfam" id="PF12697">
    <property type="entry name" value="Abhydrolase_6"/>
    <property type="match status" value="1"/>
</dbReference>
<dbReference type="SUPFAM" id="SSF53474">
    <property type="entry name" value="alpha/beta-Hydrolases"/>
    <property type="match status" value="1"/>
</dbReference>
<gene>
    <name evidence="2" type="ORF">PT974_07576</name>
</gene>
<name>A0ABR0SPN8_9HYPO</name>
<organism evidence="2 3">
    <name type="scientific">Cladobotryum mycophilum</name>
    <dbReference type="NCBI Taxonomy" id="491253"/>
    <lineage>
        <taxon>Eukaryota</taxon>
        <taxon>Fungi</taxon>
        <taxon>Dikarya</taxon>
        <taxon>Ascomycota</taxon>
        <taxon>Pezizomycotina</taxon>
        <taxon>Sordariomycetes</taxon>
        <taxon>Hypocreomycetidae</taxon>
        <taxon>Hypocreales</taxon>
        <taxon>Hypocreaceae</taxon>
        <taxon>Cladobotryum</taxon>
    </lineage>
</organism>
<reference evidence="2 3" key="1">
    <citation type="submission" date="2024-01" db="EMBL/GenBank/DDBJ databases">
        <title>Complete genome of Cladobotryum mycophilum ATHUM6906.</title>
        <authorList>
            <person name="Christinaki A.C."/>
            <person name="Myridakis A.I."/>
            <person name="Kouvelis V.N."/>
        </authorList>
    </citation>
    <scope>NUCLEOTIDE SEQUENCE [LARGE SCALE GENOMIC DNA]</scope>
    <source>
        <strain evidence="2 3">ATHUM6906</strain>
    </source>
</reference>
<dbReference type="InterPro" id="IPR050228">
    <property type="entry name" value="Carboxylesterase_BioH"/>
</dbReference>